<dbReference type="RefSeq" id="WP_204697268.1">
    <property type="nucleotide sequence ID" value="NZ_JAFBEC010000005.1"/>
</dbReference>
<evidence type="ECO:0000313" key="4">
    <source>
        <dbReference type="Proteomes" id="UP000741863"/>
    </source>
</evidence>
<keyword evidence="1 3" id="KW-0378">Hydrolase</keyword>
<evidence type="ECO:0000313" key="3">
    <source>
        <dbReference type="EMBL" id="MBM7632833.1"/>
    </source>
</evidence>
<dbReference type="PANTHER" id="PTHR43794">
    <property type="entry name" value="AMINOHYDROLASE SSNA-RELATED"/>
    <property type="match status" value="1"/>
</dbReference>
<reference evidence="3 4" key="1">
    <citation type="submission" date="2021-01" db="EMBL/GenBank/DDBJ databases">
        <title>Genomic Encyclopedia of Type Strains, Phase IV (KMG-IV): sequencing the most valuable type-strain genomes for metagenomic binning, comparative biology and taxonomic classification.</title>
        <authorList>
            <person name="Goeker M."/>
        </authorList>
    </citation>
    <scope>NUCLEOTIDE SEQUENCE [LARGE SCALE GENOMIC DNA]</scope>
    <source>
        <strain evidence="3 4">DSM 25540</strain>
    </source>
</reference>
<name>A0ABS2PDF4_9BACL</name>
<dbReference type="Gene3D" id="3.20.20.140">
    <property type="entry name" value="Metal-dependent hydrolases"/>
    <property type="match status" value="1"/>
</dbReference>
<comment type="caution">
    <text evidence="3">The sequence shown here is derived from an EMBL/GenBank/DDBJ whole genome shotgun (WGS) entry which is preliminary data.</text>
</comment>
<dbReference type="EC" id="3.5.4.28" evidence="3"/>
<proteinExistence type="predicted"/>
<sequence>MTKIDTLITHADLFTMAGEGVGFVDDGAIAIANGKIVEVGVTKDLIQQYSPSETINASGKMVLPGFIDGHMHSYWGTLRGVGQDTKNWMHKGVGPFRKYLDDQAKLAGSKMNLLEGLAAGTTTFADYSTPIHEIAQFFSQLGARARLTSHIREVPDDVQHLLKDGDLYPFDEQKGRESLEENVRLIEEWHGYDDNRITALLGPQGPDFLSERLLETVRQLSVDKNIGIHMHVAQSKRETEQIMNRYGQGSIDFLEERGFLNERLIAAHLTEANDEEIDRLAKAKVSMILCSGSIGVIAGRVPPAAQFIKAGGYVGLGSDQCSGNNCNQMINEMKLTALFNKIIHQDPEVFPAYQVLRMATIEGAHALGIGQDVGSLEPGKKADLQFIDLSHKTMQPVIKEPMRNHIPNLIYSARGNEIERVMVSGKTLYYKGSYTTVDEEKIMYECQQEANRITSKISPEDFAISKNASYMSLCQL</sequence>
<protein>
    <submittedName>
        <fullName evidence="3">5-methylthioadenosine/S-adenosylhomocysteine deaminase</fullName>
        <ecNumber evidence="3">3.5.4.28</ecNumber>
        <ecNumber evidence="3">3.5.4.31</ecNumber>
    </submittedName>
</protein>
<keyword evidence="4" id="KW-1185">Reference proteome</keyword>
<evidence type="ECO:0000256" key="1">
    <source>
        <dbReference type="ARBA" id="ARBA00022801"/>
    </source>
</evidence>
<dbReference type="PANTHER" id="PTHR43794:SF11">
    <property type="entry name" value="AMIDOHYDROLASE-RELATED DOMAIN-CONTAINING PROTEIN"/>
    <property type="match status" value="1"/>
</dbReference>
<dbReference type="Proteomes" id="UP000741863">
    <property type="component" value="Unassembled WGS sequence"/>
</dbReference>
<dbReference type="InterPro" id="IPR032466">
    <property type="entry name" value="Metal_Hydrolase"/>
</dbReference>
<dbReference type="InterPro" id="IPR006680">
    <property type="entry name" value="Amidohydro-rel"/>
</dbReference>
<dbReference type="SUPFAM" id="SSF51556">
    <property type="entry name" value="Metallo-dependent hydrolases"/>
    <property type="match status" value="1"/>
</dbReference>
<gene>
    <name evidence="3" type="ORF">JOD17_001927</name>
</gene>
<accession>A0ABS2PDF4</accession>
<dbReference type="EC" id="3.5.4.31" evidence="3"/>
<dbReference type="SUPFAM" id="SSF51338">
    <property type="entry name" value="Composite domain of metallo-dependent hydrolases"/>
    <property type="match status" value="1"/>
</dbReference>
<dbReference type="GO" id="GO:0090614">
    <property type="term" value="F:5'-methylthioadenosine deaminase activity"/>
    <property type="evidence" value="ECO:0007669"/>
    <property type="project" value="UniProtKB-EC"/>
</dbReference>
<dbReference type="InterPro" id="IPR011059">
    <property type="entry name" value="Metal-dep_hydrolase_composite"/>
</dbReference>
<dbReference type="Gene3D" id="2.30.40.10">
    <property type="entry name" value="Urease, subunit C, domain 1"/>
    <property type="match status" value="1"/>
</dbReference>
<dbReference type="Pfam" id="PF01979">
    <property type="entry name" value="Amidohydro_1"/>
    <property type="match status" value="1"/>
</dbReference>
<organism evidence="3 4">
    <name type="scientific">Geomicrobium sediminis</name>
    <dbReference type="NCBI Taxonomy" id="1347788"/>
    <lineage>
        <taxon>Bacteria</taxon>
        <taxon>Bacillati</taxon>
        <taxon>Bacillota</taxon>
        <taxon>Bacilli</taxon>
        <taxon>Bacillales</taxon>
        <taxon>Geomicrobium</taxon>
    </lineage>
</organism>
<dbReference type="EMBL" id="JAFBEC010000005">
    <property type="protein sequence ID" value="MBM7632833.1"/>
    <property type="molecule type" value="Genomic_DNA"/>
</dbReference>
<dbReference type="GO" id="GO:0050270">
    <property type="term" value="F:S-adenosylhomocysteine deaminase activity"/>
    <property type="evidence" value="ECO:0007669"/>
    <property type="project" value="UniProtKB-EC"/>
</dbReference>
<dbReference type="InterPro" id="IPR050287">
    <property type="entry name" value="MTA/SAH_deaminase"/>
</dbReference>
<evidence type="ECO:0000259" key="2">
    <source>
        <dbReference type="Pfam" id="PF01979"/>
    </source>
</evidence>
<feature type="domain" description="Amidohydrolase-related" evidence="2">
    <location>
        <begin position="61"/>
        <end position="427"/>
    </location>
</feature>